<dbReference type="Proteomes" id="UP000068016">
    <property type="component" value="Unassembled WGS sequence"/>
</dbReference>
<feature type="non-terminal residue" evidence="1">
    <location>
        <position position="1"/>
    </location>
</feature>
<protein>
    <submittedName>
        <fullName evidence="1">Uncharacterized protein</fullName>
    </submittedName>
</protein>
<dbReference type="EMBL" id="LPLZ01000086">
    <property type="protein sequence ID" value="KWN05135.1"/>
    <property type="molecule type" value="Genomic_DNA"/>
</dbReference>
<evidence type="ECO:0000313" key="2">
    <source>
        <dbReference type="Proteomes" id="UP000068016"/>
    </source>
</evidence>
<name>A0A108E5L1_9BURK</name>
<proteinExistence type="predicted"/>
<organism evidence="1 2">
    <name type="scientific">Burkholderia territorii</name>
    <dbReference type="NCBI Taxonomy" id="1503055"/>
    <lineage>
        <taxon>Bacteria</taxon>
        <taxon>Pseudomonadati</taxon>
        <taxon>Pseudomonadota</taxon>
        <taxon>Betaproteobacteria</taxon>
        <taxon>Burkholderiales</taxon>
        <taxon>Burkholderiaceae</taxon>
        <taxon>Burkholderia</taxon>
        <taxon>Burkholderia cepacia complex</taxon>
    </lineage>
</organism>
<comment type="caution">
    <text evidence="1">The sequence shown here is derived from an EMBL/GenBank/DDBJ whole genome shotgun (WGS) entry which is preliminary data.</text>
</comment>
<sequence>RLTDRHKTIPYFKRVLVSSDTWGRSSRVYAKRLRLGGRHEDLQPRTSCPVSTPGGDDRCAGDIGYQLTRIRSTLQHLSLRIAAIEHVAEHRDCVIAGSGYVLCEAVNDYRVAFIFPAVPTKPVRDLLTRCGFMFDPRRSHDGHATWSRKHTPTAIMAAQRLVQELNALMASPAPATSPDRTAILRHRPMHEATLMCEVAV</sequence>
<dbReference type="AlphaFoldDB" id="A0A108E5L1"/>
<dbReference type="RefSeq" id="WP_060348749.1">
    <property type="nucleotide sequence ID" value="NZ_LPLZ01000086.1"/>
</dbReference>
<reference evidence="1 2" key="1">
    <citation type="submission" date="2015-11" db="EMBL/GenBank/DDBJ databases">
        <title>Expanding the genomic diversity of Burkholderia species for the development of highly accurate diagnostics.</title>
        <authorList>
            <person name="Sahl J."/>
            <person name="Keim P."/>
            <person name="Wagner D."/>
        </authorList>
    </citation>
    <scope>NUCLEOTIDE SEQUENCE [LARGE SCALE GENOMIC DNA]</scope>
    <source>
        <strain evidence="1 2">MSMB793WGS</strain>
    </source>
</reference>
<accession>A0A108E5L1</accession>
<gene>
    <name evidence="1" type="ORF">WT83_29955</name>
</gene>
<evidence type="ECO:0000313" key="1">
    <source>
        <dbReference type="EMBL" id="KWN05135.1"/>
    </source>
</evidence>